<protein>
    <submittedName>
        <fullName evidence="9">Anti sigma-E protein, RseA</fullName>
    </submittedName>
</protein>
<sequence length="233" mass="26811">MSGGNRTFSYFPCKRNNRKQNSTFDTTLNSLINKDLELKMQKELLSAYIDGEHCGNKFTDTLCQNKDLQNSWSNYHLIRSIIRKESKVLLGSDFTARMGTLIKQEEKIQIEHSLESQPTLAEVEKLPFIQKIRSSFSPMLQMAVAATVCFVAVLGVQSFNHERAGKNTLDTPTLQTLPFNNSVQEISYNIPRKEIITQEQVEQRNKRIGIMLQNYELQRRLHTNSFGLPNNEH</sequence>
<evidence type="ECO:0000313" key="9">
    <source>
        <dbReference type="EMBL" id="ABI25874.1"/>
    </source>
</evidence>
<keyword evidence="4" id="KW-0812">Transmembrane</keyword>
<dbReference type="HOGENOM" id="CLU_108851_0_0_6"/>
<dbReference type="GO" id="GO:0016989">
    <property type="term" value="F:sigma factor antagonist activity"/>
    <property type="evidence" value="ECO:0007669"/>
    <property type="project" value="InterPro"/>
</dbReference>
<dbReference type="InterPro" id="IPR052383">
    <property type="entry name" value="Anti-sigma-E_RseA-like"/>
</dbReference>
<dbReference type="PANTHER" id="PTHR38104">
    <property type="match status" value="1"/>
</dbReference>
<dbReference type="InterPro" id="IPR005573">
    <property type="entry name" value="Anti-sigma_E_RseA_C"/>
</dbReference>
<keyword evidence="3" id="KW-1003">Cell membrane</keyword>
<feature type="domain" description="Anti sigma-E protein RseA N-terminal" evidence="7">
    <location>
        <begin position="40"/>
        <end position="121"/>
    </location>
</feature>
<dbReference type="CDD" id="cd16328">
    <property type="entry name" value="RseA_N"/>
    <property type="match status" value="1"/>
</dbReference>
<dbReference type="InterPro" id="IPR005572">
    <property type="entry name" value="Anti-sigma_E_RseA_N"/>
</dbReference>
<evidence type="ECO:0000256" key="4">
    <source>
        <dbReference type="ARBA" id="ARBA00022692"/>
    </source>
</evidence>
<evidence type="ECO:0000259" key="7">
    <source>
        <dbReference type="Pfam" id="PF03872"/>
    </source>
</evidence>
<dbReference type="InterPro" id="IPR036147">
    <property type="entry name" value="Anti-sigma_E_RseA_N_sf"/>
</dbReference>
<evidence type="ECO:0000256" key="3">
    <source>
        <dbReference type="ARBA" id="ARBA00022475"/>
    </source>
</evidence>
<proteinExistence type="inferred from homology"/>
<evidence type="ECO:0000256" key="5">
    <source>
        <dbReference type="ARBA" id="ARBA00022989"/>
    </source>
</evidence>
<accession>Q0I576</accession>
<feature type="domain" description="Anti sigma-E protein RseA C-terminal" evidence="8">
    <location>
        <begin position="170"/>
        <end position="221"/>
    </location>
</feature>
<dbReference type="AlphaFoldDB" id="Q0I576"/>
<dbReference type="Pfam" id="PF03873">
    <property type="entry name" value="RseA_C"/>
    <property type="match status" value="1"/>
</dbReference>
<evidence type="ECO:0000256" key="6">
    <source>
        <dbReference type="ARBA" id="ARBA00023136"/>
    </source>
</evidence>
<evidence type="ECO:0000256" key="2">
    <source>
        <dbReference type="ARBA" id="ARBA00005837"/>
    </source>
</evidence>
<dbReference type="Gene3D" id="1.10.10.880">
    <property type="entry name" value="Anti sigma-E protein RseA, N-terminal domain"/>
    <property type="match status" value="1"/>
</dbReference>
<evidence type="ECO:0000256" key="1">
    <source>
        <dbReference type="ARBA" id="ARBA00004162"/>
    </source>
</evidence>
<gene>
    <name evidence="9" type="primary">rseA</name>
    <name evidence="9" type="ordered locus">HS_1606</name>
</gene>
<keyword evidence="6" id="KW-0472">Membrane</keyword>
<comment type="subcellular location">
    <subcellularLocation>
        <location evidence="1">Cell membrane</location>
        <topology evidence="1">Single-pass membrane protein</topology>
    </subcellularLocation>
</comment>
<evidence type="ECO:0000259" key="8">
    <source>
        <dbReference type="Pfam" id="PF03873"/>
    </source>
</evidence>
<dbReference type="eggNOG" id="COG3073">
    <property type="taxonomic scope" value="Bacteria"/>
</dbReference>
<dbReference type="KEGG" id="hso:HS_1606"/>
<dbReference type="GO" id="GO:0005886">
    <property type="term" value="C:plasma membrane"/>
    <property type="evidence" value="ECO:0007669"/>
    <property type="project" value="UniProtKB-SubCell"/>
</dbReference>
<keyword evidence="5" id="KW-1133">Transmembrane helix</keyword>
<organism evidence="9">
    <name type="scientific">Histophilus somni (strain 129Pt)</name>
    <name type="common">Haemophilus somnus</name>
    <dbReference type="NCBI Taxonomy" id="205914"/>
    <lineage>
        <taxon>Bacteria</taxon>
        <taxon>Pseudomonadati</taxon>
        <taxon>Pseudomonadota</taxon>
        <taxon>Gammaproteobacteria</taxon>
        <taxon>Pasteurellales</taxon>
        <taxon>Pasteurellaceae</taxon>
        <taxon>Histophilus</taxon>
    </lineage>
</organism>
<reference evidence="9" key="1">
    <citation type="submission" date="2006-08" db="EMBL/GenBank/DDBJ databases">
        <title>Complete genome sequence of Haemophilus somnus 129PT.</title>
        <authorList>
            <person name="Copeland A."/>
            <person name="Lucas S."/>
            <person name="Lapidus A."/>
            <person name="Barry K."/>
            <person name="Glavina del Rio T."/>
            <person name="Hammon N."/>
            <person name="Dalin E."/>
            <person name="Tice H."/>
            <person name="Pitluck S."/>
            <person name="Brettin T.S."/>
            <person name="Bruce D."/>
            <person name="Challacombe J.F."/>
            <person name="Chertkov O."/>
            <person name="Detter J.C."/>
            <person name="Gilna P."/>
            <person name="Han S."/>
            <person name="Misra M."/>
            <person name="Tapia R."/>
            <person name="Thayer N.N."/>
            <person name="Xie G."/>
            <person name="Inzana T.J."/>
            <person name="Duncan A.J."/>
            <person name="Siddaramppa S."/>
            <person name="Richardson P."/>
        </authorList>
    </citation>
    <scope>NUCLEOTIDE SEQUENCE</scope>
    <source>
        <strain evidence="9">129PT</strain>
    </source>
</reference>
<dbReference type="SUPFAM" id="SSF89069">
    <property type="entry name" value="N-terminal, cytoplasmic domain of anti-sigmaE factor RseA"/>
    <property type="match status" value="1"/>
</dbReference>
<dbReference type="PANTHER" id="PTHR38104:SF1">
    <property type="entry name" value="ANTI-SIGMA-E FACTOR RSEA"/>
    <property type="match status" value="1"/>
</dbReference>
<dbReference type="Gene3D" id="1.20.5.3960">
    <property type="match status" value="1"/>
</dbReference>
<dbReference type="Pfam" id="PF03872">
    <property type="entry name" value="RseA_N"/>
    <property type="match status" value="1"/>
</dbReference>
<dbReference type="EMBL" id="CP000436">
    <property type="protein sequence ID" value="ABI25874.1"/>
    <property type="molecule type" value="Genomic_DNA"/>
</dbReference>
<comment type="similarity">
    <text evidence="2">Belongs to the RseA family.</text>
</comment>
<name>Q0I576_HISS1</name>